<dbReference type="AlphaFoldDB" id="A0A940IB09"/>
<feature type="transmembrane region" description="Helical" evidence="4">
    <location>
        <begin position="12"/>
        <end position="36"/>
    </location>
</feature>
<evidence type="ECO:0000259" key="5">
    <source>
        <dbReference type="SMART" id="SM00563"/>
    </source>
</evidence>
<organism evidence="6 7">
    <name type="scientific">Candidatus Enterousia excrementavium</name>
    <dbReference type="NCBI Taxonomy" id="2840789"/>
    <lineage>
        <taxon>Bacteria</taxon>
        <taxon>Pseudomonadati</taxon>
        <taxon>Pseudomonadota</taxon>
        <taxon>Alphaproteobacteria</taxon>
        <taxon>Candidatus Enterousia</taxon>
    </lineage>
</organism>
<dbReference type="SUPFAM" id="SSF69593">
    <property type="entry name" value="Glycerol-3-phosphate (1)-acyltransferase"/>
    <property type="match status" value="1"/>
</dbReference>
<dbReference type="Proteomes" id="UP000721442">
    <property type="component" value="Unassembled WGS sequence"/>
</dbReference>
<dbReference type="SMART" id="SM00563">
    <property type="entry name" value="PlsC"/>
    <property type="match status" value="1"/>
</dbReference>
<evidence type="ECO:0000256" key="1">
    <source>
        <dbReference type="ARBA" id="ARBA00005189"/>
    </source>
</evidence>
<proteinExistence type="predicted"/>
<dbReference type="PANTHER" id="PTHR10434">
    <property type="entry name" value="1-ACYL-SN-GLYCEROL-3-PHOSPHATE ACYLTRANSFERASE"/>
    <property type="match status" value="1"/>
</dbReference>
<evidence type="ECO:0000256" key="2">
    <source>
        <dbReference type="ARBA" id="ARBA00022679"/>
    </source>
</evidence>
<dbReference type="InterPro" id="IPR002123">
    <property type="entry name" value="Plipid/glycerol_acylTrfase"/>
</dbReference>
<evidence type="ECO:0000313" key="6">
    <source>
        <dbReference type="EMBL" id="MBO8406892.1"/>
    </source>
</evidence>
<dbReference type="Pfam" id="PF01553">
    <property type="entry name" value="Acyltransferase"/>
    <property type="match status" value="1"/>
</dbReference>
<evidence type="ECO:0000256" key="3">
    <source>
        <dbReference type="ARBA" id="ARBA00023315"/>
    </source>
</evidence>
<dbReference type="GO" id="GO:0006654">
    <property type="term" value="P:phosphatidic acid biosynthetic process"/>
    <property type="evidence" value="ECO:0007669"/>
    <property type="project" value="TreeGrafter"/>
</dbReference>
<sequence length="275" mass="31297">MARVRKQNFFNTFGAVIKFVSFWIMVVIQLPIILILPRSKWSVKYMSFFMRVLLVLAGIKIRVHGKISSHRPLLVISNHISIFEIATFPVAFGGSFIAKKEMESWPLVGWVARKFGVVFIDRRPSHAVDALQQVQQTLATVSYPIFLFPEGTTTNGAYVKPFKSTLFNFVENSDVVVQPLVMNYRFRDGSPISDADMAEHFAYFNNSNQDMGPRCSRERSAFGQVFHIMMLGGFMVELTVLPPPPLAGMNRKQIAETLHKTVSDKYMELKDKHAK</sequence>
<feature type="transmembrane region" description="Helical" evidence="4">
    <location>
        <begin position="42"/>
        <end position="61"/>
    </location>
</feature>
<reference evidence="6" key="2">
    <citation type="journal article" date="2021" name="PeerJ">
        <title>Extensive microbial diversity within the chicken gut microbiome revealed by metagenomics and culture.</title>
        <authorList>
            <person name="Gilroy R."/>
            <person name="Ravi A."/>
            <person name="Getino M."/>
            <person name="Pursley I."/>
            <person name="Horton D.L."/>
            <person name="Alikhan N.F."/>
            <person name="Baker D."/>
            <person name="Gharbi K."/>
            <person name="Hall N."/>
            <person name="Watson M."/>
            <person name="Adriaenssens E.M."/>
            <person name="Foster-Nyarko E."/>
            <person name="Jarju S."/>
            <person name="Secka A."/>
            <person name="Antonio M."/>
            <person name="Oren A."/>
            <person name="Chaudhuri R.R."/>
            <person name="La Ragione R."/>
            <person name="Hildebrand F."/>
            <person name="Pallen M.J."/>
        </authorList>
    </citation>
    <scope>NUCLEOTIDE SEQUENCE</scope>
    <source>
        <strain evidence="6">B1-16210</strain>
    </source>
</reference>
<dbReference type="GO" id="GO:0003841">
    <property type="term" value="F:1-acylglycerol-3-phosphate O-acyltransferase activity"/>
    <property type="evidence" value="ECO:0007669"/>
    <property type="project" value="TreeGrafter"/>
</dbReference>
<keyword evidence="4" id="KW-0472">Membrane</keyword>
<name>A0A940IB09_9PROT</name>
<evidence type="ECO:0000313" key="7">
    <source>
        <dbReference type="Proteomes" id="UP000721442"/>
    </source>
</evidence>
<protein>
    <submittedName>
        <fullName evidence="6">1-acyl-sn-glycerol-3-phosphate acyltransferase</fullName>
    </submittedName>
</protein>
<dbReference type="CDD" id="cd07989">
    <property type="entry name" value="LPLAT_AGPAT-like"/>
    <property type="match status" value="1"/>
</dbReference>
<dbReference type="PANTHER" id="PTHR10434:SF11">
    <property type="entry name" value="1-ACYL-SN-GLYCEROL-3-PHOSPHATE ACYLTRANSFERASE"/>
    <property type="match status" value="1"/>
</dbReference>
<dbReference type="EMBL" id="JADINE010000004">
    <property type="protein sequence ID" value="MBO8406892.1"/>
    <property type="molecule type" value="Genomic_DNA"/>
</dbReference>
<evidence type="ECO:0000256" key="4">
    <source>
        <dbReference type="SAM" id="Phobius"/>
    </source>
</evidence>
<keyword evidence="3 6" id="KW-0012">Acyltransferase</keyword>
<keyword evidence="4" id="KW-1133">Transmembrane helix</keyword>
<keyword evidence="2" id="KW-0808">Transferase</keyword>
<comment type="pathway">
    <text evidence="1">Lipid metabolism.</text>
</comment>
<comment type="caution">
    <text evidence="6">The sequence shown here is derived from an EMBL/GenBank/DDBJ whole genome shotgun (WGS) entry which is preliminary data.</text>
</comment>
<accession>A0A940IB09</accession>
<keyword evidence="4" id="KW-0812">Transmembrane</keyword>
<feature type="domain" description="Phospholipid/glycerol acyltransferase" evidence="5">
    <location>
        <begin position="73"/>
        <end position="185"/>
    </location>
</feature>
<reference evidence="6" key="1">
    <citation type="submission" date="2020-10" db="EMBL/GenBank/DDBJ databases">
        <authorList>
            <person name="Gilroy R."/>
        </authorList>
    </citation>
    <scope>NUCLEOTIDE SEQUENCE</scope>
    <source>
        <strain evidence="6">B1-16210</strain>
    </source>
</reference>
<gene>
    <name evidence="6" type="ORF">IAC77_00310</name>
</gene>